<dbReference type="PROSITE" id="PS51257">
    <property type="entry name" value="PROKAR_LIPOPROTEIN"/>
    <property type="match status" value="1"/>
</dbReference>
<dbReference type="Proteomes" id="UP000012179">
    <property type="component" value="Chromosome"/>
</dbReference>
<keyword evidence="1" id="KW-1133">Transmembrane helix</keyword>
<dbReference type="AlphaFoldDB" id="A0A1W6SQ51"/>
<organism evidence="2 3">
    <name type="scientific">Nitrosospira lacus</name>
    <dbReference type="NCBI Taxonomy" id="1288494"/>
    <lineage>
        <taxon>Bacteria</taxon>
        <taxon>Pseudomonadati</taxon>
        <taxon>Pseudomonadota</taxon>
        <taxon>Betaproteobacteria</taxon>
        <taxon>Nitrosomonadales</taxon>
        <taxon>Nitrosomonadaceae</taxon>
        <taxon>Nitrosospira</taxon>
    </lineage>
</organism>
<evidence type="ECO:0000313" key="3">
    <source>
        <dbReference type="Proteomes" id="UP000012179"/>
    </source>
</evidence>
<keyword evidence="3" id="KW-1185">Reference proteome</keyword>
<sequence>MKAKELDNARTIIGMMVFGFGCGVSSVGYADERRPPGWLHEVKLGVLHHDTGGLWSGFRRESGADFNLEAIFSPQYKILGGFIRPALGGSVNTAGDTSKLYSGIRWQYDHASGIFFGVGFGGAVHNGDLHLQHYDRKALGSRVLFHIPVEIGYRVGARSSLSVYFDHVSNANLADANEGMDTFGGRYGYRF</sequence>
<dbReference type="Gene3D" id="2.40.160.20">
    <property type="match status" value="1"/>
</dbReference>
<dbReference type="eggNOG" id="ENOG5032V47">
    <property type="taxonomic scope" value="Bacteria"/>
</dbReference>
<feature type="transmembrane region" description="Helical" evidence="1">
    <location>
        <begin position="12"/>
        <end position="30"/>
    </location>
</feature>
<reference evidence="2 3" key="1">
    <citation type="journal article" date="2015" name="Int. J. Syst. Evol. Microbiol.">
        <title>Nitrosospira lacus sp. nov., a psychrotolerant, ammonia-oxidizing bacterium from sandy lake sediment.</title>
        <authorList>
            <person name="Urakawa H."/>
            <person name="Garcia J.C."/>
            <person name="Nielsen J.L."/>
            <person name="Le V.Q."/>
            <person name="Kozlowski J.A."/>
            <person name="Stein L.Y."/>
            <person name="Lim C.K."/>
            <person name="Pommerening-Roser A."/>
            <person name="Martens-Habbena W."/>
            <person name="Stahl D.A."/>
            <person name="Klotz M.G."/>
        </authorList>
    </citation>
    <scope>NUCLEOTIDE SEQUENCE [LARGE SCALE GENOMIC DNA]</scope>
    <source>
        <strain evidence="2 3">APG3</strain>
    </source>
</reference>
<keyword evidence="1" id="KW-0472">Membrane</keyword>
<dbReference type="KEGG" id="nlc:EBAPG3_009165"/>
<evidence type="ECO:0000313" key="2">
    <source>
        <dbReference type="EMBL" id="ARO87923.1"/>
    </source>
</evidence>
<proteinExistence type="predicted"/>
<dbReference type="Pfam" id="PF09411">
    <property type="entry name" value="PagL"/>
    <property type="match status" value="1"/>
</dbReference>
<accession>A0A1W6SQ51</accession>
<gene>
    <name evidence="2" type="ORF">EBAPG3_009165</name>
</gene>
<evidence type="ECO:0000256" key="1">
    <source>
        <dbReference type="SAM" id="Phobius"/>
    </source>
</evidence>
<dbReference type="InterPro" id="IPR018550">
    <property type="entry name" value="Lipid-A_deacylase-rel"/>
</dbReference>
<name>A0A1W6SQ51_9PROT</name>
<dbReference type="EMBL" id="CP021106">
    <property type="protein sequence ID" value="ARO87923.1"/>
    <property type="molecule type" value="Genomic_DNA"/>
</dbReference>
<keyword evidence="1" id="KW-0812">Transmembrane</keyword>
<protein>
    <submittedName>
        <fullName evidence="2">Lipid A 3-O-deacylase</fullName>
    </submittedName>
</protein>